<dbReference type="PANTHER" id="PTHR35332">
    <property type="entry name" value="REGULATION OF ENOLASE PROTEIN 1"/>
    <property type="match status" value="1"/>
</dbReference>
<accession>A0A1B2DSV6</accession>
<dbReference type="SUPFAM" id="SSF49899">
    <property type="entry name" value="Concanavalin A-like lectins/glucanases"/>
    <property type="match status" value="1"/>
</dbReference>
<dbReference type="Gene3D" id="2.60.120.200">
    <property type="match status" value="1"/>
</dbReference>
<dbReference type="PANTHER" id="PTHR35332:SF2">
    <property type="entry name" value="REGULATION OF ENOLASE PROTEIN 1"/>
    <property type="match status" value="1"/>
</dbReference>
<evidence type="ECO:0008006" key="2">
    <source>
        <dbReference type="Google" id="ProtNLM"/>
    </source>
</evidence>
<organism evidence="1">
    <name type="scientific">Paenibacillus sp. BIHB 4019</name>
    <dbReference type="NCBI Taxonomy" id="1870819"/>
    <lineage>
        <taxon>Bacteria</taxon>
        <taxon>Bacillati</taxon>
        <taxon>Bacillota</taxon>
        <taxon>Bacilli</taxon>
        <taxon>Bacillales</taxon>
        <taxon>Paenibacillaceae</taxon>
        <taxon>Paenibacillus</taxon>
    </lineage>
</organism>
<evidence type="ECO:0000313" key="1">
    <source>
        <dbReference type="EMBL" id="ANY70787.1"/>
    </source>
</evidence>
<dbReference type="Pfam" id="PF07081">
    <property type="entry name" value="DUF1349"/>
    <property type="match status" value="1"/>
</dbReference>
<dbReference type="EMBL" id="CP016808">
    <property type="protein sequence ID" value="ANY70787.1"/>
    <property type="molecule type" value="Genomic_DNA"/>
</dbReference>
<proteinExistence type="predicted"/>
<name>A0A1B2DSV6_9BACL</name>
<dbReference type="AlphaFoldDB" id="A0A1B2DSV6"/>
<protein>
    <recommendedName>
        <fullName evidence="2">DUF1349 domain-containing protein</fullName>
    </recommendedName>
</protein>
<sequence>MNVFEGCSRQSLSKELSWINEPKSWEVNEHQQLVVQAPPMGDFFIDPAGGNTKNSAPFLYTLVEGDFYAVTRVAVDMKQTYDSGCLMIMAGEDHWAKLCSEFFDDMPSILSVVTRGASDDCVSSDAQIVRPFLRIARAGNSFAFHYSMDGVKWKMVRYFGMDVPATIKVGVVAQSPIGEGSTATFDYLKISTNVIGDIRSVN</sequence>
<dbReference type="InterPro" id="IPR013320">
    <property type="entry name" value="ConA-like_dom_sf"/>
</dbReference>
<dbReference type="InterPro" id="IPR009784">
    <property type="entry name" value="DUF1349"/>
</dbReference>
<reference evidence="1" key="1">
    <citation type="submission" date="2016-08" db="EMBL/GenBank/DDBJ databases">
        <title>Complete Genome Seqeunce of Paenibacillus sp. BIHB 4019 from tea rhizoplane.</title>
        <authorList>
            <person name="Thakur R."/>
            <person name="Swarnkar M.K."/>
            <person name="Gulati A."/>
        </authorList>
    </citation>
    <scope>NUCLEOTIDE SEQUENCE [LARGE SCALE GENOMIC DNA]</scope>
    <source>
        <strain evidence="1">BIHB4019</strain>
    </source>
</reference>
<gene>
    <name evidence="1" type="ORF">BBD42_17065</name>
</gene>